<dbReference type="Pfam" id="PF08546">
    <property type="entry name" value="ApbA_C"/>
    <property type="match status" value="1"/>
</dbReference>
<evidence type="ECO:0000259" key="6">
    <source>
        <dbReference type="Pfam" id="PF08546"/>
    </source>
</evidence>
<evidence type="ECO:0000256" key="1">
    <source>
        <dbReference type="ARBA" id="ARBA00007870"/>
    </source>
</evidence>
<gene>
    <name evidence="7" type="ORF">GCM10009663_37760</name>
</gene>
<dbReference type="NCBIfam" id="NF005091">
    <property type="entry name" value="PRK06522.2-2"/>
    <property type="match status" value="1"/>
</dbReference>
<evidence type="ECO:0000259" key="5">
    <source>
        <dbReference type="Pfam" id="PF02558"/>
    </source>
</evidence>
<dbReference type="Proteomes" id="UP001499987">
    <property type="component" value="Unassembled WGS sequence"/>
</dbReference>
<accession>A0ABP4E3A9</accession>
<feature type="domain" description="Ketopantoate reductase N-terminal" evidence="5">
    <location>
        <begin position="10"/>
        <end position="160"/>
    </location>
</feature>
<dbReference type="InterPro" id="IPR013328">
    <property type="entry name" value="6PGD_dom2"/>
</dbReference>
<evidence type="ECO:0000256" key="3">
    <source>
        <dbReference type="ARBA" id="ARBA00023002"/>
    </source>
</evidence>
<evidence type="ECO:0000256" key="4">
    <source>
        <dbReference type="RuleBase" id="RU362068"/>
    </source>
</evidence>
<keyword evidence="2 4" id="KW-0521">NADP</keyword>
<dbReference type="EMBL" id="BAAALD010000034">
    <property type="protein sequence ID" value="GAA1090472.1"/>
    <property type="molecule type" value="Genomic_DNA"/>
</dbReference>
<dbReference type="InterPro" id="IPR036291">
    <property type="entry name" value="NAD(P)-bd_dom_sf"/>
</dbReference>
<dbReference type="EC" id="1.1.1.169" evidence="4"/>
<dbReference type="RefSeq" id="WP_344624808.1">
    <property type="nucleotide sequence ID" value="NZ_BAAALD010000034.1"/>
</dbReference>
<dbReference type="InterPro" id="IPR008927">
    <property type="entry name" value="6-PGluconate_DH-like_C_sf"/>
</dbReference>
<dbReference type="Pfam" id="PF02558">
    <property type="entry name" value="ApbA"/>
    <property type="match status" value="1"/>
</dbReference>
<dbReference type="InterPro" id="IPR003710">
    <property type="entry name" value="ApbA"/>
</dbReference>
<sequence>MTGTAGGLRVAVVGAGAVGGYVGGMLAAAGGDVRFLARGETLVALRRDGLRITGGPSADRHVPGVRASADPAELGEVDAVLLCVKTPQLTAAARALAPLLGEDTAVVTVQNGVEAPEQVASVLGRDRVLPGLARVVAVPVRPGVVRHLGPPGALGFTEWDGSVSKRVLRLREALRAASLTAAEPADVWAELWAKFLVVVPVGSLGAATGGATVGELRSRAGTRRLLVAAMREIHGTAVRLGIGLPDDAVDTAVGLVDRQAPDATSSLQRDVLAGRPSELDAWTGAAVRLAARAGHRAPVLELLHELLAAREALAAGAPH</sequence>
<name>A0ABP4E3A9_9ACTN</name>
<keyword evidence="3 4" id="KW-0560">Oxidoreductase</keyword>
<evidence type="ECO:0000313" key="8">
    <source>
        <dbReference type="Proteomes" id="UP001499987"/>
    </source>
</evidence>
<comment type="similarity">
    <text evidence="1 4">Belongs to the ketopantoate reductase family.</text>
</comment>
<keyword evidence="8" id="KW-1185">Reference proteome</keyword>
<dbReference type="SUPFAM" id="SSF48179">
    <property type="entry name" value="6-phosphogluconate dehydrogenase C-terminal domain-like"/>
    <property type="match status" value="1"/>
</dbReference>
<keyword evidence="4" id="KW-0566">Pantothenate biosynthesis</keyword>
<dbReference type="Gene3D" id="3.40.50.720">
    <property type="entry name" value="NAD(P)-binding Rossmann-like Domain"/>
    <property type="match status" value="1"/>
</dbReference>
<comment type="pathway">
    <text evidence="4">Cofactor biosynthesis; (R)-pantothenate biosynthesis; (R)-pantoate from 3-methyl-2-oxobutanoate: step 2/2.</text>
</comment>
<dbReference type="InterPro" id="IPR013752">
    <property type="entry name" value="KPA_reductase"/>
</dbReference>
<dbReference type="PANTHER" id="PTHR21708:SF26">
    <property type="entry name" value="2-DEHYDROPANTOATE 2-REDUCTASE"/>
    <property type="match status" value="1"/>
</dbReference>
<organism evidence="7 8">
    <name type="scientific">Kitasatospora arboriphila</name>
    <dbReference type="NCBI Taxonomy" id="258052"/>
    <lineage>
        <taxon>Bacteria</taxon>
        <taxon>Bacillati</taxon>
        <taxon>Actinomycetota</taxon>
        <taxon>Actinomycetes</taxon>
        <taxon>Kitasatosporales</taxon>
        <taxon>Streptomycetaceae</taxon>
        <taxon>Kitasatospora</taxon>
    </lineage>
</organism>
<feature type="domain" description="Ketopantoate reductase C-terminal" evidence="6">
    <location>
        <begin position="186"/>
        <end position="311"/>
    </location>
</feature>
<evidence type="ECO:0000313" key="7">
    <source>
        <dbReference type="EMBL" id="GAA1090472.1"/>
    </source>
</evidence>
<reference evidence="8" key="1">
    <citation type="journal article" date="2019" name="Int. J. Syst. Evol. Microbiol.">
        <title>The Global Catalogue of Microorganisms (GCM) 10K type strain sequencing project: providing services to taxonomists for standard genome sequencing and annotation.</title>
        <authorList>
            <consortium name="The Broad Institute Genomics Platform"/>
            <consortium name="The Broad Institute Genome Sequencing Center for Infectious Disease"/>
            <person name="Wu L."/>
            <person name="Ma J."/>
        </authorList>
    </citation>
    <scope>NUCLEOTIDE SEQUENCE [LARGE SCALE GENOMIC DNA]</scope>
    <source>
        <strain evidence="8">JCM 13002</strain>
    </source>
</reference>
<dbReference type="SUPFAM" id="SSF51735">
    <property type="entry name" value="NAD(P)-binding Rossmann-fold domains"/>
    <property type="match status" value="1"/>
</dbReference>
<dbReference type="NCBIfam" id="TIGR00745">
    <property type="entry name" value="apbA_panE"/>
    <property type="match status" value="1"/>
</dbReference>
<proteinExistence type="inferred from homology"/>
<dbReference type="PANTHER" id="PTHR21708">
    <property type="entry name" value="PROBABLE 2-DEHYDROPANTOATE 2-REDUCTASE"/>
    <property type="match status" value="1"/>
</dbReference>
<dbReference type="InterPro" id="IPR051402">
    <property type="entry name" value="KPR-Related"/>
</dbReference>
<comment type="catalytic activity">
    <reaction evidence="4">
        <text>(R)-pantoate + NADP(+) = 2-dehydropantoate + NADPH + H(+)</text>
        <dbReference type="Rhea" id="RHEA:16233"/>
        <dbReference type="ChEBI" id="CHEBI:11561"/>
        <dbReference type="ChEBI" id="CHEBI:15378"/>
        <dbReference type="ChEBI" id="CHEBI:15980"/>
        <dbReference type="ChEBI" id="CHEBI:57783"/>
        <dbReference type="ChEBI" id="CHEBI:58349"/>
        <dbReference type="EC" id="1.1.1.169"/>
    </reaction>
</comment>
<comment type="caution">
    <text evidence="7">The sequence shown here is derived from an EMBL/GenBank/DDBJ whole genome shotgun (WGS) entry which is preliminary data.</text>
</comment>
<evidence type="ECO:0000256" key="2">
    <source>
        <dbReference type="ARBA" id="ARBA00022857"/>
    </source>
</evidence>
<dbReference type="InterPro" id="IPR013332">
    <property type="entry name" value="KPR_N"/>
</dbReference>
<protein>
    <recommendedName>
        <fullName evidence="4">2-dehydropantoate 2-reductase</fullName>
        <ecNumber evidence="4">1.1.1.169</ecNumber>
    </recommendedName>
    <alternativeName>
        <fullName evidence="4">Ketopantoate reductase</fullName>
    </alternativeName>
</protein>
<comment type="function">
    <text evidence="4">Catalyzes the NADPH-dependent reduction of ketopantoate into pantoic acid.</text>
</comment>
<dbReference type="Gene3D" id="1.10.1040.10">
    <property type="entry name" value="N-(1-d-carboxylethyl)-l-norvaline Dehydrogenase, domain 2"/>
    <property type="match status" value="1"/>
</dbReference>